<reference evidence="7 8" key="1">
    <citation type="journal article" date="2016" name="Nat. Commun.">
        <title>Thousands of microbial genomes shed light on interconnected biogeochemical processes in an aquifer system.</title>
        <authorList>
            <person name="Anantharaman K."/>
            <person name="Brown C.T."/>
            <person name="Hug L.A."/>
            <person name="Sharon I."/>
            <person name="Castelle C.J."/>
            <person name="Probst A.J."/>
            <person name="Thomas B.C."/>
            <person name="Singh A."/>
            <person name="Wilkins M.J."/>
            <person name="Karaoz U."/>
            <person name="Brodie E.L."/>
            <person name="Williams K.H."/>
            <person name="Hubbard S.S."/>
            <person name="Banfield J.F."/>
        </authorList>
    </citation>
    <scope>NUCLEOTIDE SEQUENCE [LARGE SCALE GENOMIC DNA]</scope>
</reference>
<keyword evidence="3" id="KW-0560">Oxidoreductase</keyword>
<evidence type="ECO:0000256" key="1">
    <source>
        <dbReference type="ARBA" id="ARBA00022630"/>
    </source>
</evidence>
<dbReference type="InterPro" id="IPR023753">
    <property type="entry name" value="FAD/NAD-binding_dom"/>
</dbReference>
<dbReference type="Proteomes" id="UP000177954">
    <property type="component" value="Unassembled WGS sequence"/>
</dbReference>
<evidence type="ECO:0000256" key="5">
    <source>
        <dbReference type="ARBA" id="ARBA00023284"/>
    </source>
</evidence>
<name>A0A1G2H2U7_9BACT</name>
<proteinExistence type="predicted"/>
<dbReference type="PANTHER" id="PTHR48105">
    <property type="entry name" value="THIOREDOXIN REDUCTASE 1-RELATED-RELATED"/>
    <property type="match status" value="1"/>
</dbReference>
<dbReference type="InterPro" id="IPR008255">
    <property type="entry name" value="Pyr_nucl-diS_OxRdtase_2_AS"/>
</dbReference>
<comment type="caution">
    <text evidence="7">The sequence shown here is derived from an EMBL/GenBank/DDBJ whole genome shotgun (WGS) entry which is preliminary data.</text>
</comment>
<evidence type="ECO:0000259" key="6">
    <source>
        <dbReference type="Pfam" id="PF07992"/>
    </source>
</evidence>
<dbReference type="EMBL" id="MHNZ01000014">
    <property type="protein sequence ID" value="OGZ56561.1"/>
    <property type="molecule type" value="Genomic_DNA"/>
</dbReference>
<dbReference type="PROSITE" id="PS00573">
    <property type="entry name" value="PYRIDINE_REDOX_2"/>
    <property type="match status" value="1"/>
</dbReference>
<evidence type="ECO:0000256" key="3">
    <source>
        <dbReference type="ARBA" id="ARBA00023002"/>
    </source>
</evidence>
<dbReference type="InterPro" id="IPR050097">
    <property type="entry name" value="Ferredoxin-NADP_redctase_2"/>
</dbReference>
<dbReference type="SUPFAM" id="SSF51905">
    <property type="entry name" value="FAD/NAD(P)-binding domain"/>
    <property type="match status" value="1"/>
</dbReference>
<dbReference type="AlphaFoldDB" id="A0A1G2H2U7"/>
<dbReference type="STRING" id="1802129.A3J04_04005"/>
<gene>
    <name evidence="7" type="ORF">A3J04_04005</name>
</gene>
<feature type="domain" description="FAD/NAD(P)-binding" evidence="6">
    <location>
        <begin position="2"/>
        <end position="285"/>
    </location>
</feature>
<protein>
    <recommendedName>
        <fullName evidence="6">FAD/NAD(P)-binding domain-containing protein</fullName>
    </recommendedName>
</protein>
<dbReference type="PRINTS" id="PR00368">
    <property type="entry name" value="FADPNR"/>
</dbReference>
<sequence length="313" mass="33783">MYDLIIIGGGPSGVAASVYAARKRINTLLVTETFGGQSEVSADIQNWIGTKSISGFDFAKMLEDHVRAQESIEIIVGKRVNKITHREDGVYDVSTEDGQTYSARGIILGTGSRRRKLNIPGEKEFDGKGVAYCSTCDAPLFGGKDVAVVGGGNAGLEAVLDLKPYAKRIYLFEYSEVLKGDPITQEKVKNSGAEIIYNAETVAIHGDSASKFVSAIEYKDRKTKEQKKIPVGGVFVEIGAVPNSEVVKDLVQLNKYGEVIIDHKTAATSREGIWAAGDVTDEMYKQNNISAGDAVKAALSAHAYLQRVSGEKR</sequence>
<evidence type="ECO:0000313" key="8">
    <source>
        <dbReference type="Proteomes" id="UP000177954"/>
    </source>
</evidence>
<accession>A0A1G2H2U7</accession>
<organism evidence="7 8">
    <name type="scientific">Candidatus Ryanbacteria bacterium RIFCSPLOWO2_02_FULL_47_14</name>
    <dbReference type="NCBI Taxonomy" id="1802129"/>
    <lineage>
        <taxon>Bacteria</taxon>
        <taxon>Candidatus Ryaniibacteriota</taxon>
    </lineage>
</organism>
<dbReference type="InterPro" id="IPR036188">
    <property type="entry name" value="FAD/NAD-bd_sf"/>
</dbReference>
<dbReference type="Pfam" id="PF07992">
    <property type="entry name" value="Pyr_redox_2"/>
    <property type="match status" value="1"/>
</dbReference>
<keyword evidence="1" id="KW-0285">Flavoprotein</keyword>
<dbReference type="GO" id="GO:0016668">
    <property type="term" value="F:oxidoreductase activity, acting on a sulfur group of donors, NAD(P) as acceptor"/>
    <property type="evidence" value="ECO:0007669"/>
    <property type="project" value="UniProtKB-ARBA"/>
</dbReference>
<dbReference type="Gene3D" id="3.50.50.60">
    <property type="entry name" value="FAD/NAD(P)-binding domain"/>
    <property type="match status" value="2"/>
</dbReference>
<evidence type="ECO:0000256" key="2">
    <source>
        <dbReference type="ARBA" id="ARBA00022827"/>
    </source>
</evidence>
<keyword evidence="5" id="KW-0676">Redox-active center</keyword>
<dbReference type="PRINTS" id="PR00469">
    <property type="entry name" value="PNDRDTASEII"/>
</dbReference>
<keyword evidence="4" id="KW-1015">Disulfide bond</keyword>
<keyword evidence="2" id="KW-0274">FAD</keyword>
<evidence type="ECO:0000313" key="7">
    <source>
        <dbReference type="EMBL" id="OGZ56561.1"/>
    </source>
</evidence>
<evidence type="ECO:0000256" key="4">
    <source>
        <dbReference type="ARBA" id="ARBA00023157"/>
    </source>
</evidence>